<name>A0A2Z4FNT1_9DELT</name>
<dbReference type="AlphaFoldDB" id="A0A2Z4FNT1"/>
<dbReference type="RefSeq" id="WP_111336143.1">
    <property type="nucleotide sequence ID" value="NZ_CP030032.1"/>
</dbReference>
<reference evidence="1 2" key="1">
    <citation type="submission" date="2018-06" db="EMBL/GenBank/DDBJ databases">
        <title>Lujinxingia sediminis gen. nov. sp. nov., a new facultative anaerobic member of the class Deltaproteobacteria, and proposal of Lujinxingaceae fam. nov.</title>
        <authorList>
            <person name="Guo L.-Y."/>
            <person name="Li C.-M."/>
            <person name="Wang S."/>
            <person name="Du Z.-J."/>
        </authorList>
    </citation>
    <scope>NUCLEOTIDE SEQUENCE [LARGE SCALE GENOMIC DNA]</scope>
    <source>
        <strain evidence="1 2">FA350</strain>
    </source>
</reference>
<accession>A0A2Z4FNT1</accession>
<dbReference type="KEGG" id="bsed:DN745_15230"/>
<sequence length="178" mass="20244">MTEESFSREEMIEPIERLFERETGRDNGLFVVHKSADAQKSPTDGTVDLVFLAEDRTSLHSVRLVTEFDTCLFDMERGILSLDDVQANASWIALPLDEFRAGDESYNGIMEDTCAKRNIGIIVVQPKGRGISAKILLDAPLTSGDYLDNYPELKKKWREDTRGVLVGDDYRVVEYYNR</sequence>
<protein>
    <submittedName>
        <fullName evidence="1">Uncharacterized protein</fullName>
    </submittedName>
</protein>
<dbReference type="EMBL" id="CP030032">
    <property type="protein sequence ID" value="AWV90603.1"/>
    <property type="molecule type" value="Genomic_DNA"/>
</dbReference>
<dbReference type="Proteomes" id="UP000249799">
    <property type="component" value="Chromosome"/>
</dbReference>
<evidence type="ECO:0000313" key="1">
    <source>
        <dbReference type="EMBL" id="AWV90603.1"/>
    </source>
</evidence>
<gene>
    <name evidence="1" type="ORF">DN745_15230</name>
</gene>
<organism evidence="1 2">
    <name type="scientific">Bradymonas sediminis</name>
    <dbReference type="NCBI Taxonomy" id="1548548"/>
    <lineage>
        <taxon>Bacteria</taxon>
        <taxon>Deltaproteobacteria</taxon>
        <taxon>Bradymonadales</taxon>
        <taxon>Bradymonadaceae</taxon>
        <taxon>Bradymonas</taxon>
    </lineage>
</organism>
<proteinExistence type="predicted"/>
<evidence type="ECO:0000313" key="2">
    <source>
        <dbReference type="Proteomes" id="UP000249799"/>
    </source>
</evidence>
<keyword evidence="2" id="KW-1185">Reference proteome</keyword>
<dbReference type="OrthoDB" id="5503352at2"/>